<dbReference type="InterPro" id="IPR052559">
    <property type="entry name" value="V-haloperoxidase"/>
</dbReference>
<proteinExistence type="predicted"/>
<dbReference type="CDD" id="cd03398">
    <property type="entry name" value="PAP2_haloperoxidase"/>
    <property type="match status" value="1"/>
</dbReference>
<feature type="region of interest" description="Disordered" evidence="1">
    <location>
        <begin position="405"/>
        <end position="439"/>
    </location>
</feature>
<evidence type="ECO:0000259" key="2">
    <source>
        <dbReference type="Pfam" id="PF01569"/>
    </source>
</evidence>
<dbReference type="Pfam" id="PF01569">
    <property type="entry name" value="PAP2"/>
    <property type="match status" value="1"/>
</dbReference>
<dbReference type="GO" id="GO:0004601">
    <property type="term" value="F:peroxidase activity"/>
    <property type="evidence" value="ECO:0007669"/>
    <property type="project" value="InterPro"/>
</dbReference>
<keyword evidence="4" id="KW-1185">Reference proteome</keyword>
<dbReference type="InterPro" id="IPR036938">
    <property type="entry name" value="PAP2/HPO_sf"/>
</dbReference>
<dbReference type="RefSeq" id="WP_170037460.1">
    <property type="nucleotide sequence ID" value="NZ_JABDTL010000002.1"/>
</dbReference>
<evidence type="ECO:0000313" key="4">
    <source>
        <dbReference type="Proteomes" id="UP000582837"/>
    </source>
</evidence>
<dbReference type="PANTHER" id="PTHR34599:SF1">
    <property type="entry name" value="PHOSPHATIDIC ACID PHOSPHATASE TYPE 2_HALOPEROXIDASE DOMAIN-CONTAINING PROTEIN"/>
    <property type="match status" value="1"/>
</dbReference>
<comment type="caution">
    <text evidence="3">The sequence shown here is derived from an EMBL/GenBank/DDBJ whole genome shotgun (WGS) entry which is preliminary data.</text>
</comment>
<dbReference type="AlphaFoldDB" id="A0A841GSW9"/>
<evidence type="ECO:0000256" key="1">
    <source>
        <dbReference type="SAM" id="MobiDB-lite"/>
    </source>
</evidence>
<dbReference type="SUPFAM" id="SSF48317">
    <property type="entry name" value="Acid phosphatase/Vanadium-dependent haloperoxidase"/>
    <property type="match status" value="1"/>
</dbReference>
<sequence length="439" mass="47962">MSCYDGKYPCPVPEYALKGPQVEPEASFWNHCPQLRMVSIKELLDITDNPGEPGYFYPYPDPCTPEGAELIAKEFKELQDLASRRDDPCSLVNPGECPVLTESPCKPLEKLPFYFGCRAPISRLLNLTPPALGAVQVNRLPGQQVIRTGRGLARLFENETPGLTYRHTLDYLITTRNWSPPRQALVWAALDVAIASALQAAWYYKWLSPRPLTSRRPRPSEYAADHGVKFNVLYDRPDELNPMYITCPDARPCSPNPGFSPGTPRHPAYPSGHSTYAGAASTILAYFFGNDPTPAALTLGMASTTIGEELRNMADNIGTARMWGGVHWRSDHEAGLRLGQVVACLVLRQLSSICGGNFNLCPPMPAMVSQCKCRDTDVCKDDAPPPCKDLMIGAEKCQAGCAPCGESNVDVQDPCKPPPPADLASPETLDARSVQQGAV</sequence>
<accession>A0A841GSW9</accession>
<dbReference type="InterPro" id="IPR000326">
    <property type="entry name" value="PAP2/HPO"/>
</dbReference>
<organism evidence="3 4">
    <name type="scientific">Longimicrobium terrae</name>
    <dbReference type="NCBI Taxonomy" id="1639882"/>
    <lineage>
        <taxon>Bacteria</taxon>
        <taxon>Pseudomonadati</taxon>
        <taxon>Gemmatimonadota</taxon>
        <taxon>Longimicrobiia</taxon>
        <taxon>Longimicrobiales</taxon>
        <taxon>Longimicrobiaceae</taxon>
        <taxon>Longimicrobium</taxon>
    </lineage>
</organism>
<name>A0A841GSW9_9BACT</name>
<dbReference type="EMBL" id="JACHIA010000002">
    <property type="protein sequence ID" value="MBB6069519.1"/>
    <property type="molecule type" value="Genomic_DNA"/>
</dbReference>
<dbReference type="InterPro" id="IPR016119">
    <property type="entry name" value="Br/Cl_peroxidase_C"/>
</dbReference>
<reference evidence="3 4" key="1">
    <citation type="submission" date="2020-08" db="EMBL/GenBank/DDBJ databases">
        <title>Genomic Encyclopedia of Type Strains, Phase IV (KMG-IV): sequencing the most valuable type-strain genomes for metagenomic binning, comparative biology and taxonomic classification.</title>
        <authorList>
            <person name="Goeker M."/>
        </authorList>
    </citation>
    <scope>NUCLEOTIDE SEQUENCE [LARGE SCALE GENOMIC DNA]</scope>
    <source>
        <strain evidence="3 4">DSM 29007</strain>
    </source>
</reference>
<dbReference type="Proteomes" id="UP000582837">
    <property type="component" value="Unassembled WGS sequence"/>
</dbReference>
<gene>
    <name evidence="3" type="ORF">HNQ61_001134</name>
</gene>
<dbReference type="Gene3D" id="1.10.606.10">
    <property type="entry name" value="Vanadium-containing Chloroperoxidase, domain 2"/>
    <property type="match status" value="1"/>
</dbReference>
<dbReference type="PANTHER" id="PTHR34599">
    <property type="entry name" value="PEROXIDASE-RELATED"/>
    <property type="match status" value="1"/>
</dbReference>
<feature type="domain" description="Phosphatidic acid phosphatase type 2/haloperoxidase" evidence="2">
    <location>
        <begin position="214"/>
        <end position="350"/>
    </location>
</feature>
<evidence type="ECO:0000313" key="3">
    <source>
        <dbReference type="EMBL" id="MBB6069519.1"/>
    </source>
</evidence>
<protein>
    <submittedName>
        <fullName evidence="3">Membrane-associated phospholipid phosphatase</fullName>
    </submittedName>
</protein>